<organism evidence="1 2">
    <name type="scientific">Caenorhabditis japonica</name>
    <dbReference type="NCBI Taxonomy" id="281687"/>
    <lineage>
        <taxon>Eukaryota</taxon>
        <taxon>Metazoa</taxon>
        <taxon>Ecdysozoa</taxon>
        <taxon>Nematoda</taxon>
        <taxon>Chromadorea</taxon>
        <taxon>Rhabditida</taxon>
        <taxon>Rhabditina</taxon>
        <taxon>Rhabditomorpha</taxon>
        <taxon>Rhabditoidea</taxon>
        <taxon>Rhabditidae</taxon>
        <taxon>Peloderinae</taxon>
        <taxon>Caenorhabditis</taxon>
    </lineage>
</organism>
<keyword evidence="2" id="KW-1185">Reference proteome</keyword>
<reference evidence="1" key="2">
    <citation type="submission" date="2022-06" db="UniProtKB">
        <authorList>
            <consortium name="EnsemblMetazoa"/>
        </authorList>
    </citation>
    <scope>IDENTIFICATION</scope>
    <source>
        <strain evidence="1">DF5081</strain>
    </source>
</reference>
<accession>A0A8R1E3X3</accession>
<evidence type="ECO:0000313" key="1">
    <source>
        <dbReference type="EnsemblMetazoa" id="CJA21166.1"/>
    </source>
</evidence>
<evidence type="ECO:0000313" key="2">
    <source>
        <dbReference type="Proteomes" id="UP000005237"/>
    </source>
</evidence>
<sequence length="104" mass="12433">MPEFINPSFFEEQRRQIMEQYQVVADRLDRIRPIFEICETVPEHDLPGVAVKLGVYAIVVALKNEMVELMKKLVMLEEREIVYKVFVQKSVQEIEHFQIIRFHI</sequence>
<protein>
    <submittedName>
        <fullName evidence="1">Uncharacterized protein</fullName>
    </submittedName>
</protein>
<dbReference type="AlphaFoldDB" id="A0A8R1E3X3"/>
<name>A0A8R1E3X3_CAEJA</name>
<dbReference type="Proteomes" id="UP000005237">
    <property type="component" value="Unassembled WGS sequence"/>
</dbReference>
<dbReference type="EnsemblMetazoa" id="CJA21166.1">
    <property type="protein sequence ID" value="CJA21166.1"/>
    <property type="gene ID" value="WBGene00176738"/>
</dbReference>
<proteinExistence type="predicted"/>
<reference evidence="2" key="1">
    <citation type="submission" date="2010-08" db="EMBL/GenBank/DDBJ databases">
        <authorList>
            <consortium name="Caenorhabditis japonica Sequencing Consortium"/>
            <person name="Wilson R.K."/>
        </authorList>
    </citation>
    <scope>NUCLEOTIDE SEQUENCE [LARGE SCALE GENOMIC DNA]</scope>
    <source>
        <strain evidence="2">DF5081</strain>
    </source>
</reference>